<evidence type="ECO:0000313" key="3">
    <source>
        <dbReference type="EMBL" id="OKO97611.1"/>
    </source>
</evidence>
<dbReference type="Proteomes" id="UP000186955">
    <property type="component" value="Unassembled WGS sequence"/>
</dbReference>
<dbReference type="InterPro" id="IPR007111">
    <property type="entry name" value="NACHT_NTPase"/>
</dbReference>
<feature type="domain" description="NACHT" evidence="2">
    <location>
        <begin position="85"/>
        <end position="295"/>
    </location>
</feature>
<dbReference type="PROSITE" id="PS50837">
    <property type="entry name" value="NACHT"/>
    <property type="match status" value="1"/>
</dbReference>
<comment type="caution">
    <text evidence="3">The sequence shown here is derived from an EMBL/GenBank/DDBJ whole genome shotgun (WGS) entry which is preliminary data.</text>
</comment>
<dbReference type="STRING" id="1316194.A0A1Q5TBP4"/>
<dbReference type="Pfam" id="PF24883">
    <property type="entry name" value="NPHP3_N"/>
    <property type="match status" value="1"/>
</dbReference>
<dbReference type="InterPro" id="IPR027417">
    <property type="entry name" value="P-loop_NTPase"/>
</dbReference>
<reference evidence="3 4" key="1">
    <citation type="submission" date="2016-10" db="EMBL/GenBank/DDBJ databases">
        <title>Genome sequence of the ascomycete fungus Penicillium subrubescens.</title>
        <authorList>
            <person name="De Vries R.P."/>
            <person name="Peng M."/>
            <person name="Dilokpimol A."/>
            <person name="Hilden K."/>
            <person name="Makela M.R."/>
            <person name="Grigoriev I."/>
            <person name="Riley R."/>
            <person name="Granchi Z."/>
        </authorList>
    </citation>
    <scope>NUCLEOTIDE SEQUENCE [LARGE SCALE GENOMIC DNA]</scope>
    <source>
        <strain evidence="3 4">CBS 132785</strain>
    </source>
</reference>
<keyword evidence="4" id="KW-1185">Reference proteome</keyword>
<dbReference type="InterPro" id="IPR056884">
    <property type="entry name" value="NPHP3-like_N"/>
</dbReference>
<proteinExistence type="predicted"/>
<dbReference type="Gene3D" id="3.40.50.300">
    <property type="entry name" value="P-loop containing nucleotide triphosphate hydrolases"/>
    <property type="match status" value="1"/>
</dbReference>
<evidence type="ECO:0000259" key="2">
    <source>
        <dbReference type="PROSITE" id="PS50837"/>
    </source>
</evidence>
<name>A0A1Q5TBP4_9EURO</name>
<gene>
    <name evidence="3" type="ORF">PENSUB_9902</name>
</gene>
<sequence length="487" mass="55189">MGTNISYGGPNSGLQIGENRGHITAQFVQPEASLNQACLRDLRTTSPHDDKDRIEQTNGGLLIDSYRWILDNEQFRQWQDNQSSRLLWIKGDPGKGKTMLLCGIIDELTRVIGATDVRLNNATAVLRGLIYSLVQKQPSLLSHVRSQYDQAGKTLFEDVNAWNALSKVFNNIMNDQTLQNTYLVIDALDECTTDLPLLLDLVVQESSTHSHVKWIVSSRNWPGIQERLDTATETAPISLELNETSVSNAVRQFIRYKVYQLAEVKKYKDEIRDAVYRHLSLHSQGTFLWVALVCQDLNRTSRRHVLKKLKEFPPGLDALYGRMIDQVRTSEDAEACKRILAVMSIAYRPITLAELTALVEIPDGLSDDDEALLEIIAICGSFLTCREDVIVFVHQSAKEFLLEKARIEVFPEGHEAEHLAMFSRSLQTMLKTLRHNILDIKLVGISTEEFTQPRSNPLAAVKYACFYDRNIFTGLKASAFWDAYQKE</sequence>
<accession>A0A1Q5TBP4</accession>
<dbReference type="SUPFAM" id="SSF52540">
    <property type="entry name" value="P-loop containing nucleoside triphosphate hydrolases"/>
    <property type="match status" value="1"/>
</dbReference>
<evidence type="ECO:0000313" key="4">
    <source>
        <dbReference type="Proteomes" id="UP000186955"/>
    </source>
</evidence>
<dbReference type="EMBL" id="MNBE01000688">
    <property type="protein sequence ID" value="OKO97611.1"/>
    <property type="molecule type" value="Genomic_DNA"/>
</dbReference>
<dbReference type="PANTHER" id="PTHR10039">
    <property type="entry name" value="AMELOGENIN"/>
    <property type="match status" value="1"/>
</dbReference>
<evidence type="ECO:0000256" key="1">
    <source>
        <dbReference type="ARBA" id="ARBA00022737"/>
    </source>
</evidence>
<dbReference type="AlphaFoldDB" id="A0A1Q5TBP4"/>
<keyword evidence="1" id="KW-0677">Repeat</keyword>
<protein>
    <submittedName>
        <fullName evidence="3">Vegetative incompatibility protein HET-E-1</fullName>
    </submittedName>
</protein>
<dbReference type="InterPro" id="IPR054471">
    <property type="entry name" value="GPIID_WHD"/>
</dbReference>
<dbReference type="PANTHER" id="PTHR10039:SF14">
    <property type="entry name" value="NACHT DOMAIN-CONTAINING PROTEIN"/>
    <property type="match status" value="1"/>
</dbReference>
<dbReference type="Pfam" id="PF22939">
    <property type="entry name" value="WHD_GPIID"/>
    <property type="match status" value="1"/>
</dbReference>
<organism evidence="3 4">
    <name type="scientific">Penicillium subrubescens</name>
    <dbReference type="NCBI Taxonomy" id="1316194"/>
    <lineage>
        <taxon>Eukaryota</taxon>
        <taxon>Fungi</taxon>
        <taxon>Dikarya</taxon>
        <taxon>Ascomycota</taxon>
        <taxon>Pezizomycotina</taxon>
        <taxon>Eurotiomycetes</taxon>
        <taxon>Eurotiomycetidae</taxon>
        <taxon>Eurotiales</taxon>
        <taxon>Aspergillaceae</taxon>
        <taxon>Penicillium</taxon>
    </lineage>
</organism>